<accession>A0AAW2Y4E9</accession>
<keyword evidence="3" id="KW-0238">DNA-binding</keyword>
<proteinExistence type="inferred from homology"/>
<feature type="domain" description="Plastocyanin-like" evidence="5">
    <location>
        <begin position="472"/>
        <end position="543"/>
    </location>
</feature>
<dbReference type="InterPro" id="IPR001117">
    <property type="entry name" value="Cu-oxidase_2nd"/>
</dbReference>
<dbReference type="Pfam" id="PF04845">
    <property type="entry name" value="PurA"/>
    <property type="match status" value="2"/>
</dbReference>
<dbReference type="PANTHER" id="PTHR12611:SF0">
    <property type="entry name" value="PURINE-RICH BINDING PROTEIN-ALPHA, ISOFORM B"/>
    <property type="match status" value="1"/>
</dbReference>
<dbReference type="PANTHER" id="PTHR12611">
    <property type="entry name" value="PUR-TRANSCRIPTIONAL ACTIVATOR"/>
    <property type="match status" value="1"/>
</dbReference>
<evidence type="ECO:0000256" key="2">
    <source>
        <dbReference type="ARBA" id="ARBA00010609"/>
    </source>
</evidence>
<dbReference type="InterPro" id="IPR008972">
    <property type="entry name" value="Cupredoxin"/>
</dbReference>
<evidence type="ECO:0000259" key="6">
    <source>
        <dbReference type="Pfam" id="PF07732"/>
    </source>
</evidence>
<dbReference type="FunFam" id="3.10.450.700:FF:000003">
    <property type="entry name" value="transcription factor Pur-alpha 1"/>
    <property type="match status" value="1"/>
</dbReference>
<dbReference type="GO" id="GO:0005634">
    <property type="term" value="C:nucleus"/>
    <property type="evidence" value="ECO:0007669"/>
    <property type="project" value="TreeGrafter"/>
</dbReference>
<evidence type="ECO:0000256" key="1">
    <source>
        <dbReference type="ARBA" id="ARBA00009251"/>
    </source>
</evidence>
<feature type="non-terminal residue" evidence="7">
    <location>
        <position position="1"/>
    </location>
</feature>
<sequence length="565" mass="63413">VFYFDVGENRRGRFLKISEASVSRNRSTIIVPAGSARDEGWAAFRNILAEINEASGLFILPNQQNSEAPERLVGLSDDVGAGFISSHSSQPAPAADLNVDRTSDLPPTDDIGNLGVSKVIRADQKKFFFDLGSNNRGHFLRISEVTGSDRSSIILPLSGLKQFYEMVGHFVEITKDRIEGMTGANVRTVDPPQRKDLLYNQPRELDAVFYAFLRKFDKKVVTEERRRDRREEFVSKEMNGRGVRERERREELSNKSPTIKTHSCIPKYIKLSCLARRRLSLSFIFFLARNKTQNTEIKQLLLVVWSLEERRAMVFSTRMISALLFLCVSATCVIAGDPTLEHEWKVTYGTIAPLGVPQQGILINGEFPGPAINCTSNNNIVVNVFNQLDEPFLLTWMGIQQRKNSWQDGTPGAMCPILPGKNYTYRFQVKDQIGTYFYFPTTALHRASGGIGMLKVHSRNLIPIPYDKPADEYPVLLGDWYNKGHKSLKTILDSGRSIGRPDGIQINGQSSKVGDANAKPLFTFEAGKTYKLRVCNVGLRLSVKLQNPRPYHEGGRSGGIPHRAE</sequence>
<evidence type="ECO:0000313" key="7">
    <source>
        <dbReference type="EMBL" id="KAL0460538.1"/>
    </source>
</evidence>
<feature type="region of interest" description="Disordered" evidence="4">
    <location>
        <begin position="87"/>
        <end position="109"/>
    </location>
</feature>
<name>A0AAW2Y4E9_9LAMI</name>
<dbReference type="GO" id="GO:0032422">
    <property type="term" value="F:purine-rich negative regulatory element binding"/>
    <property type="evidence" value="ECO:0007669"/>
    <property type="project" value="InterPro"/>
</dbReference>
<comment type="similarity">
    <text evidence="2">Belongs to the multicopper oxidase family.</text>
</comment>
<dbReference type="GO" id="GO:0005507">
    <property type="term" value="F:copper ion binding"/>
    <property type="evidence" value="ECO:0007669"/>
    <property type="project" value="InterPro"/>
</dbReference>
<feature type="domain" description="Plastocyanin-like" evidence="6">
    <location>
        <begin position="346"/>
        <end position="460"/>
    </location>
</feature>
<dbReference type="InterPro" id="IPR006628">
    <property type="entry name" value="PUR-bd_fam"/>
</dbReference>
<dbReference type="Pfam" id="PF07732">
    <property type="entry name" value="Cu-oxidase_3"/>
    <property type="match status" value="1"/>
</dbReference>
<organism evidence="7">
    <name type="scientific">Sesamum latifolium</name>
    <dbReference type="NCBI Taxonomy" id="2727402"/>
    <lineage>
        <taxon>Eukaryota</taxon>
        <taxon>Viridiplantae</taxon>
        <taxon>Streptophyta</taxon>
        <taxon>Embryophyta</taxon>
        <taxon>Tracheophyta</taxon>
        <taxon>Spermatophyta</taxon>
        <taxon>Magnoliopsida</taxon>
        <taxon>eudicotyledons</taxon>
        <taxon>Gunneridae</taxon>
        <taxon>Pentapetalae</taxon>
        <taxon>asterids</taxon>
        <taxon>lamiids</taxon>
        <taxon>Lamiales</taxon>
        <taxon>Pedaliaceae</taxon>
        <taxon>Sesamum</taxon>
    </lineage>
</organism>
<evidence type="ECO:0000259" key="5">
    <source>
        <dbReference type="Pfam" id="PF00394"/>
    </source>
</evidence>
<dbReference type="Pfam" id="PF00394">
    <property type="entry name" value="Cu-oxidase"/>
    <property type="match status" value="1"/>
</dbReference>
<dbReference type="Gene3D" id="3.10.450.700">
    <property type="match status" value="2"/>
</dbReference>
<reference evidence="7" key="2">
    <citation type="journal article" date="2024" name="Plant">
        <title>Genomic evolution and insights into agronomic trait innovations of Sesamum species.</title>
        <authorList>
            <person name="Miao H."/>
            <person name="Wang L."/>
            <person name="Qu L."/>
            <person name="Liu H."/>
            <person name="Sun Y."/>
            <person name="Le M."/>
            <person name="Wang Q."/>
            <person name="Wei S."/>
            <person name="Zheng Y."/>
            <person name="Lin W."/>
            <person name="Duan Y."/>
            <person name="Cao H."/>
            <person name="Xiong S."/>
            <person name="Wang X."/>
            <person name="Wei L."/>
            <person name="Li C."/>
            <person name="Ma Q."/>
            <person name="Ju M."/>
            <person name="Zhao R."/>
            <person name="Li G."/>
            <person name="Mu C."/>
            <person name="Tian Q."/>
            <person name="Mei H."/>
            <person name="Zhang T."/>
            <person name="Gao T."/>
            <person name="Zhang H."/>
        </authorList>
    </citation>
    <scope>NUCLEOTIDE SEQUENCE</scope>
    <source>
        <strain evidence="7">KEN1</strain>
    </source>
</reference>
<dbReference type="SUPFAM" id="SSF49503">
    <property type="entry name" value="Cupredoxins"/>
    <property type="match status" value="2"/>
</dbReference>
<comment type="caution">
    <text evidence="7">The sequence shown here is derived from an EMBL/GenBank/DDBJ whole genome shotgun (WGS) entry which is preliminary data.</text>
</comment>
<dbReference type="SMART" id="SM00712">
    <property type="entry name" value="PUR"/>
    <property type="match status" value="2"/>
</dbReference>
<comment type="similarity">
    <text evidence="1">Belongs to the PUR DNA-binding protein family.</text>
</comment>
<evidence type="ECO:0000256" key="3">
    <source>
        <dbReference type="ARBA" id="ARBA00023125"/>
    </source>
</evidence>
<dbReference type="GO" id="GO:0000981">
    <property type="term" value="F:DNA-binding transcription factor activity, RNA polymerase II-specific"/>
    <property type="evidence" value="ECO:0007669"/>
    <property type="project" value="TreeGrafter"/>
</dbReference>
<gene>
    <name evidence="7" type="ORF">Slati_0681000</name>
</gene>
<dbReference type="EMBL" id="JACGWN010000002">
    <property type="protein sequence ID" value="KAL0460538.1"/>
    <property type="molecule type" value="Genomic_DNA"/>
</dbReference>
<protein>
    <submittedName>
        <fullName evidence="7">L-ascorbate oxidase</fullName>
    </submittedName>
</protein>
<dbReference type="Gene3D" id="2.60.40.420">
    <property type="entry name" value="Cupredoxins - blue copper proteins"/>
    <property type="match status" value="2"/>
</dbReference>
<dbReference type="AlphaFoldDB" id="A0AAW2Y4E9"/>
<dbReference type="GO" id="GO:0000977">
    <property type="term" value="F:RNA polymerase II transcription regulatory region sequence-specific DNA binding"/>
    <property type="evidence" value="ECO:0007669"/>
    <property type="project" value="InterPro"/>
</dbReference>
<evidence type="ECO:0000256" key="4">
    <source>
        <dbReference type="SAM" id="MobiDB-lite"/>
    </source>
</evidence>
<dbReference type="InterPro" id="IPR011707">
    <property type="entry name" value="Cu-oxidase-like_N"/>
</dbReference>
<reference evidence="7" key="1">
    <citation type="submission" date="2020-06" db="EMBL/GenBank/DDBJ databases">
        <authorList>
            <person name="Li T."/>
            <person name="Hu X."/>
            <person name="Zhang T."/>
            <person name="Song X."/>
            <person name="Zhang H."/>
            <person name="Dai N."/>
            <person name="Sheng W."/>
            <person name="Hou X."/>
            <person name="Wei L."/>
        </authorList>
    </citation>
    <scope>NUCLEOTIDE SEQUENCE</scope>
    <source>
        <strain evidence="7">KEN1</strain>
        <tissue evidence="7">Leaf</tissue>
    </source>
</reference>